<proteinExistence type="predicted"/>
<feature type="region of interest" description="Disordered" evidence="1">
    <location>
        <begin position="1"/>
        <end position="28"/>
    </location>
</feature>
<evidence type="ECO:0000313" key="3">
    <source>
        <dbReference type="Proteomes" id="UP000799753"/>
    </source>
</evidence>
<protein>
    <submittedName>
        <fullName evidence="2">Uncharacterized protein</fullName>
    </submittedName>
</protein>
<organism evidence="2 3">
    <name type="scientific">Massarina eburnea CBS 473.64</name>
    <dbReference type="NCBI Taxonomy" id="1395130"/>
    <lineage>
        <taxon>Eukaryota</taxon>
        <taxon>Fungi</taxon>
        <taxon>Dikarya</taxon>
        <taxon>Ascomycota</taxon>
        <taxon>Pezizomycotina</taxon>
        <taxon>Dothideomycetes</taxon>
        <taxon>Pleosporomycetidae</taxon>
        <taxon>Pleosporales</taxon>
        <taxon>Massarineae</taxon>
        <taxon>Massarinaceae</taxon>
        <taxon>Massarina</taxon>
    </lineage>
</organism>
<sequence length="83" mass="9824">MTSSRRFEKMTKNTFPGRREPRTKQWERAWRRREDHSLTGACTLRAYATFATTTVFGGCQAYMMERIYKFKGFFRAPSETIPS</sequence>
<name>A0A6A6S4U2_9PLEO</name>
<dbReference type="Proteomes" id="UP000799753">
    <property type="component" value="Unassembled WGS sequence"/>
</dbReference>
<accession>A0A6A6S4U2</accession>
<evidence type="ECO:0000313" key="2">
    <source>
        <dbReference type="EMBL" id="KAF2641194.1"/>
    </source>
</evidence>
<dbReference type="AlphaFoldDB" id="A0A6A6S4U2"/>
<keyword evidence="3" id="KW-1185">Reference proteome</keyword>
<reference evidence="2" key="1">
    <citation type="journal article" date="2020" name="Stud. Mycol.">
        <title>101 Dothideomycetes genomes: a test case for predicting lifestyles and emergence of pathogens.</title>
        <authorList>
            <person name="Haridas S."/>
            <person name="Albert R."/>
            <person name="Binder M."/>
            <person name="Bloem J."/>
            <person name="Labutti K."/>
            <person name="Salamov A."/>
            <person name="Andreopoulos B."/>
            <person name="Baker S."/>
            <person name="Barry K."/>
            <person name="Bills G."/>
            <person name="Bluhm B."/>
            <person name="Cannon C."/>
            <person name="Castanera R."/>
            <person name="Culley D."/>
            <person name="Daum C."/>
            <person name="Ezra D."/>
            <person name="Gonzalez J."/>
            <person name="Henrissat B."/>
            <person name="Kuo A."/>
            <person name="Liang C."/>
            <person name="Lipzen A."/>
            <person name="Lutzoni F."/>
            <person name="Magnuson J."/>
            <person name="Mondo S."/>
            <person name="Nolan M."/>
            <person name="Ohm R."/>
            <person name="Pangilinan J."/>
            <person name="Park H.-J."/>
            <person name="Ramirez L."/>
            <person name="Alfaro M."/>
            <person name="Sun H."/>
            <person name="Tritt A."/>
            <person name="Yoshinaga Y."/>
            <person name="Zwiers L.-H."/>
            <person name="Turgeon B."/>
            <person name="Goodwin S."/>
            <person name="Spatafora J."/>
            <person name="Crous P."/>
            <person name="Grigoriev I."/>
        </authorList>
    </citation>
    <scope>NUCLEOTIDE SEQUENCE</scope>
    <source>
        <strain evidence="2">CBS 473.64</strain>
    </source>
</reference>
<gene>
    <name evidence="2" type="ORF">P280DRAFT_304815</name>
</gene>
<dbReference type="EMBL" id="MU006783">
    <property type="protein sequence ID" value="KAF2641194.1"/>
    <property type="molecule type" value="Genomic_DNA"/>
</dbReference>
<evidence type="ECO:0000256" key="1">
    <source>
        <dbReference type="SAM" id="MobiDB-lite"/>
    </source>
</evidence>